<dbReference type="InterPro" id="IPR010828">
    <property type="entry name" value="Atf2/Sli1-like"/>
</dbReference>
<dbReference type="SUPFAM" id="SSF52777">
    <property type="entry name" value="CoA-dependent acyltransferases"/>
    <property type="match status" value="2"/>
</dbReference>
<evidence type="ECO:0000313" key="2">
    <source>
        <dbReference type="EMBL" id="BCR91059.1"/>
    </source>
</evidence>
<evidence type="ECO:0008006" key="4">
    <source>
        <dbReference type="Google" id="ProtNLM"/>
    </source>
</evidence>
<dbReference type="Proteomes" id="UP000637239">
    <property type="component" value="Chromosome 6"/>
</dbReference>
<sequence length="451" mass="50437">MGEVFPETGFTPLRPLGHAEKYSTTRSHLGIYLNVGLTVRYKRPSGVTVKPALFHALSMLISKHPILSAIPFAVDTPNPYFIRLPKIVLSEVVTFVKDDSSSDWIEILDEVIEEQHNRPFDIQLNKNLPFWRFCVLESNQDPTHFILVFVFHHALMDTKSALSFHEELEECIAEYAGLEPSDTIYSPSHALFPPLEELHTLPVSQEFLQSQEKHHEPSPDSWTGSPQVTPVKTRFSSLWLSETETRRLAAASKKKHTSITAALQTLITAGLFSVLPSKYRTMQADCAVSLRRFLPEPVTATTLGCYVGSLSMTYHRMPSFDWAEARRTKVNIEQAVAKKGGDMPVGYLKFIPNQHIWMRQKLGRKRMSGFELSNVGASSVSRGKKDFEIESILFSQSSSACSAAIKVSAVTGPDGRLALGFTWQEGIVEADMVEKLKGALKSEVERLAISE</sequence>
<dbReference type="PANTHER" id="PTHR28037">
    <property type="entry name" value="ALCOHOL O-ACETYLTRANSFERASE 1-RELATED"/>
    <property type="match status" value="1"/>
</dbReference>
<protein>
    <recommendedName>
        <fullName evidence="4">Alcohol acetyltransferase</fullName>
    </recommendedName>
</protein>
<evidence type="ECO:0000256" key="1">
    <source>
        <dbReference type="SAM" id="MobiDB-lite"/>
    </source>
</evidence>
<dbReference type="RefSeq" id="XP_043139581.1">
    <property type="nucleotide sequence ID" value="XM_043282175.1"/>
</dbReference>
<feature type="region of interest" description="Disordered" evidence="1">
    <location>
        <begin position="208"/>
        <end position="228"/>
    </location>
</feature>
<evidence type="ECO:0000313" key="3">
    <source>
        <dbReference type="Proteomes" id="UP000637239"/>
    </source>
</evidence>
<proteinExistence type="predicted"/>
<reference evidence="2" key="2">
    <citation type="submission" date="2021-02" db="EMBL/GenBank/DDBJ databases">
        <title>Aspergillus chevalieri M1 genome sequence.</title>
        <authorList>
            <person name="Kadooka C."/>
            <person name="Mori K."/>
            <person name="Futagami T."/>
        </authorList>
    </citation>
    <scope>NUCLEOTIDE SEQUENCE</scope>
    <source>
        <strain evidence="2">M1</strain>
    </source>
</reference>
<dbReference type="KEGG" id="ache:ACHE_60945S"/>
<dbReference type="Pfam" id="PF07247">
    <property type="entry name" value="AATase"/>
    <property type="match status" value="1"/>
</dbReference>
<reference evidence="2" key="1">
    <citation type="submission" date="2021-01" db="EMBL/GenBank/DDBJ databases">
        <authorList>
            <consortium name="Aspergillus chevalieri M1 genome sequencing consortium"/>
            <person name="Kazuki M."/>
            <person name="Futagami T."/>
        </authorList>
    </citation>
    <scope>NUCLEOTIDE SEQUENCE</scope>
    <source>
        <strain evidence="2">M1</strain>
    </source>
</reference>
<dbReference type="PANTHER" id="PTHR28037:SF1">
    <property type="entry name" value="ALCOHOL O-ACETYLTRANSFERASE 1-RELATED"/>
    <property type="match status" value="1"/>
</dbReference>
<dbReference type="Gene3D" id="3.30.559.10">
    <property type="entry name" value="Chloramphenicol acetyltransferase-like domain"/>
    <property type="match status" value="1"/>
</dbReference>
<gene>
    <name evidence="2" type="ORF">ACHE_60945S</name>
</gene>
<dbReference type="AlphaFoldDB" id="A0A7R7VVT4"/>
<dbReference type="GeneID" id="66985417"/>
<dbReference type="InterPro" id="IPR052058">
    <property type="entry name" value="Alcohol_O-acetyltransferase"/>
</dbReference>
<organism evidence="2 3">
    <name type="scientific">Aspergillus chevalieri</name>
    <name type="common">Eurotium chevalieri</name>
    <dbReference type="NCBI Taxonomy" id="182096"/>
    <lineage>
        <taxon>Eukaryota</taxon>
        <taxon>Fungi</taxon>
        <taxon>Dikarya</taxon>
        <taxon>Ascomycota</taxon>
        <taxon>Pezizomycotina</taxon>
        <taxon>Eurotiomycetes</taxon>
        <taxon>Eurotiomycetidae</taxon>
        <taxon>Eurotiales</taxon>
        <taxon>Aspergillaceae</taxon>
        <taxon>Aspergillus</taxon>
        <taxon>Aspergillus subgen. Aspergillus</taxon>
    </lineage>
</organism>
<name>A0A7R7VVT4_ASPCH</name>
<dbReference type="Gene3D" id="3.30.559.30">
    <property type="entry name" value="Nonribosomal peptide synthetase, condensation domain"/>
    <property type="match status" value="1"/>
</dbReference>
<accession>A0A7R7VVT4</accession>
<dbReference type="InterPro" id="IPR023213">
    <property type="entry name" value="CAT-like_dom_sf"/>
</dbReference>
<dbReference type="GO" id="GO:0008080">
    <property type="term" value="F:N-acetyltransferase activity"/>
    <property type="evidence" value="ECO:0007669"/>
    <property type="project" value="TreeGrafter"/>
</dbReference>
<dbReference type="EMBL" id="AP024421">
    <property type="protein sequence ID" value="BCR91059.1"/>
    <property type="molecule type" value="Genomic_DNA"/>
</dbReference>
<keyword evidence="3" id="KW-1185">Reference proteome</keyword>